<comment type="caution">
    <text evidence="7">Lacks conserved residue(s) required for the propagation of feature annotation.</text>
</comment>
<dbReference type="EC" id="3.4.24.-" evidence="8"/>
<comment type="cofactor">
    <cofactor evidence="7 8">
        <name>Zn(2+)</name>
        <dbReference type="ChEBI" id="CHEBI:29105"/>
    </cofactor>
    <text evidence="7 8">Binds 1 zinc ion per subunit.</text>
</comment>
<dbReference type="PRINTS" id="PR00480">
    <property type="entry name" value="ASTACIN"/>
</dbReference>
<evidence type="ECO:0000256" key="3">
    <source>
        <dbReference type="ARBA" id="ARBA00022801"/>
    </source>
</evidence>
<dbReference type="SMART" id="SM00235">
    <property type="entry name" value="ZnMc"/>
    <property type="match status" value="1"/>
</dbReference>
<keyword evidence="3 7" id="KW-0378">Hydrolase</keyword>
<dbReference type="PANTHER" id="PTHR10127:SF780">
    <property type="entry name" value="METALLOENDOPEPTIDASE"/>
    <property type="match status" value="1"/>
</dbReference>
<organism evidence="11 12">
    <name type="scientific">Parastrongyloides trichosuri</name>
    <name type="common">Possum-specific nematode worm</name>
    <dbReference type="NCBI Taxonomy" id="131310"/>
    <lineage>
        <taxon>Eukaryota</taxon>
        <taxon>Metazoa</taxon>
        <taxon>Ecdysozoa</taxon>
        <taxon>Nematoda</taxon>
        <taxon>Chromadorea</taxon>
        <taxon>Rhabditida</taxon>
        <taxon>Tylenchina</taxon>
        <taxon>Panagrolaimomorpha</taxon>
        <taxon>Strongyloidoidea</taxon>
        <taxon>Strongyloididae</taxon>
        <taxon>Parastrongyloides</taxon>
    </lineage>
</organism>
<reference evidence="12" key="1">
    <citation type="submission" date="2017-02" db="UniProtKB">
        <authorList>
            <consortium name="WormBaseParasite"/>
        </authorList>
    </citation>
    <scope>IDENTIFICATION</scope>
</reference>
<evidence type="ECO:0000313" key="12">
    <source>
        <dbReference type="WBParaSite" id="PTRK_0001768100.1"/>
    </source>
</evidence>
<feature type="chain" id="PRO_5005733450" description="Metalloendopeptidase" evidence="8">
    <location>
        <begin position="22"/>
        <end position="482"/>
    </location>
</feature>
<proteinExistence type="predicted"/>
<protein>
    <recommendedName>
        <fullName evidence="8">Metalloendopeptidase</fullName>
        <ecNumber evidence="8">3.4.24.-</ecNumber>
    </recommendedName>
</protein>
<dbReference type="Proteomes" id="UP000038045">
    <property type="component" value="Unplaced"/>
</dbReference>
<keyword evidence="4 7" id="KW-0862">Zinc</keyword>
<dbReference type="GO" id="GO:0004222">
    <property type="term" value="F:metalloendopeptidase activity"/>
    <property type="evidence" value="ECO:0007669"/>
    <property type="project" value="UniProtKB-UniRule"/>
</dbReference>
<feature type="binding site" evidence="7">
    <location>
        <position position="170"/>
    </location>
    <ligand>
        <name>Zn(2+)</name>
        <dbReference type="ChEBI" id="CHEBI:29105"/>
        <note>catalytic</note>
    </ligand>
</feature>
<name>A0A0N5A6R1_PARTI</name>
<feature type="active site" evidence="7">
    <location>
        <position position="161"/>
    </location>
</feature>
<feature type="domain" description="Peptidase M12A" evidence="10">
    <location>
        <begin position="71"/>
        <end position="264"/>
    </location>
</feature>
<dbReference type="GO" id="GO:0006508">
    <property type="term" value="P:proteolysis"/>
    <property type="evidence" value="ECO:0007669"/>
    <property type="project" value="UniProtKB-KW"/>
</dbReference>
<feature type="region of interest" description="Disordered" evidence="9">
    <location>
        <begin position="433"/>
        <end position="461"/>
    </location>
</feature>
<evidence type="ECO:0000256" key="8">
    <source>
        <dbReference type="RuleBase" id="RU361183"/>
    </source>
</evidence>
<sequence>MYCITLLFIIIMSDFIFQIDSYPLERLNETHDESNSFFYLYNVLTNFDSKYYSFIDNNQIRSISKRSILVNRVTNWTTLINYHIEAGLNENKIRLVLNHISRHTCLRFQRDDKVDNNKEQLRYIKNKDQCYSTLGRNEYAKHTYVRLTTRCANSFGVIEHETCHGLGLFHEQMRFDRDNYVTFVEENVPQMYKWDVMWKENWELDSFNITYDYGSLMHYGHRLYGKTGNVIINVKNIEPYNKMLGQDVMLTFNDFKLINYYYCITNSLCLQCICPKEFEGDKCEKIKSRSSHNCPTQERIAVANKEYFISDIGTKRCMFYIKSKNEGRVHIRLTTVRTRPRELCIPNVGLEVKYLKDKGVTGLCLCGYYKNIKIISEGNDIVITYTGIDERNYFEMYYQEIGKDDYRPSIICYNNICYNVTPKFEPMKNQIKTDNLDKDKGSPIQITSNPKDNSSKNLVKDSPEKYDYYYKEKPYENISLDD</sequence>
<keyword evidence="2 7" id="KW-0479">Metal-binding</keyword>
<accession>A0A0N5A6R1</accession>
<dbReference type="WBParaSite" id="PTRK_0001768100.1">
    <property type="protein sequence ID" value="PTRK_0001768100.1"/>
    <property type="gene ID" value="PTRK_0001768100"/>
</dbReference>
<evidence type="ECO:0000256" key="6">
    <source>
        <dbReference type="ARBA" id="ARBA00023157"/>
    </source>
</evidence>
<evidence type="ECO:0000256" key="2">
    <source>
        <dbReference type="ARBA" id="ARBA00022723"/>
    </source>
</evidence>
<feature type="binding site" evidence="7">
    <location>
        <position position="164"/>
    </location>
    <ligand>
        <name>Zn(2+)</name>
        <dbReference type="ChEBI" id="CHEBI:29105"/>
        <note>catalytic</note>
    </ligand>
</feature>
<dbReference type="SUPFAM" id="SSF55486">
    <property type="entry name" value="Metalloproteases ('zincins'), catalytic domain"/>
    <property type="match status" value="1"/>
</dbReference>
<evidence type="ECO:0000256" key="9">
    <source>
        <dbReference type="SAM" id="MobiDB-lite"/>
    </source>
</evidence>
<feature type="signal peptide" evidence="8">
    <location>
        <begin position="1"/>
        <end position="21"/>
    </location>
</feature>
<dbReference type="InterPro" id="IPR024079">
    <property type="entry name" value="MetalloPept_cat_dom_sf"/>
</dbReference>
<keyword evidence="8" id="KW-0732">Signal</keyword>
<feature type="binding site" evidence="7">
    <location>
        <position position="160"/>
    </location>
    <ligand>
        <name>Zn(2+)</name>
        <dbReference type="ChEBI" id="CHEBI:29105"/>
        <note>catalytic</note>
    </ligand>
</feature>
<dbReference type="PANTHER" id="PTHR10127">
    <property type="entry name" value="DISCOIDIN, CUB, EGF, LAMININ , AND ZINC METALLOPROTEASE DOMAIN CONTAINING"/>
    <property type="match status" value="1"/>
</dbReference>
<dbReference type="Gene3D" id="3.40.390.10">
    <property type="entry name" value="Collagenase (Catalytic Domain)"/>
    <property type="match status" value="1"/>
</dbReference>
<keyword evidence="11" id="KW-1185">Reference proteome</keyword>
<evidence type="ECO:0000256" key="7">
    <source>
        <dbReference type="PROSITE-ProRule" id="PRU01211"/>
    </source>
</evidence>
<evidence type="ECO:0000256" key="5">
    <source>
        <dbReference type="ARBA" id="ARBA00023049"/>
    </source>
</evidence>
<keyword evidence="1 7" id="KW-0645">Protease</keyword>
<evidence type="ECO:0000313" key="11">
    <source>
        <dbReference type="Proteomes" id="UP000038045"/>
    </source>
</evidence>
<dbReference type="Pfam" id="PF01400">
    <property type="entry name" value="Astacin"/>
    <property type="match status" value="1"/>
</dbReference>
<dbReference type="InterPro" id="IPR001506">
    <property type="entry name" value="Peptidase_M12A"/>
</dbReference>
<dbReference type="GO" id="GO:0008270">
    <property type="term" value="F:zinc ion binding"/>
    <property type="evidence" value="ECO:0007669"/>
    <property type="project" value="UniProtKB-UniRule"/>
</dbReference>
<evidence type="ECO:0000256" key="4">
    <source>
        <dbReference type="ARBA" id="ARBA00022833"/>
    </source>
</evidence>
<dbReference type="PROSITE" id="PS51864">
    <property type="entry name" value="ASTACIN"/>
    <property type="match status" value="1"/>
</dbReference>
<feature type="compositionally biased region" description="Polar residues" evidence="9">
    <location>
        <begin position="444"/>
        <end position="457"/>
    </location>
</feature>
<evidence type="ECO:0000259" key="10">
    <source>
        <dbReference type="PROSITE" id="PS51864"/>
    </source>
</evidence>
<keyword evidence="6" id="KW-1015">Disulfide bond</keyword>
<keyword evidence="5 7" id="KW-0482">Metalloprotease</keyword>
<evidence type="ECO:0000256" key="1">
    <source>
        <dbReference type="ARBA" id="ARBA00022670"/>
    </source>
</evidence>
<dbReference type="InterPro" id="IPR006026">
    <property type="entry name" value="Peptidase_Metallo"/>
</dbReference>
<dbReference type="AlphaFoldDB" id="A0A0N5A6R1"/>